<dbReference type="SUPFAM" id="SSF50249">
    <property type="entry name" value="Nucleic acid-binding proteins"/>
    <property type="match status" value="1"/>
</dbReference>
<dbReference type="PROSITE" id="PS50862">
    <property type="entry name" value="AA_TRNA_LIGASE_II"/>
    <property type="match status" value="1"/>
</dbReference>
<dbReference type="PANTHER" id="PTHR22594">
    <property type="entry name" value="ASPARTYL/LYSYL-TRNA SYNTHETASE"/>
    <property type="match status" value="1"/>
</dbReference>
<dbReference type="EMBL" id="JAHBMH010000033">
    <property type="protein sequence ID" value="KAK1937213.1"/>
    <property type="molecule type" value="Genomic_DNA"/>
</dbReference>
<evidence type="ECO:0000256" key="6">
    <source>
        <dbReference type="ARBA" id="ARBA00022917"/>
    </source>
</evidence>
<dbReference type="PANTHER" id="PTHR22594:SF34">
    <property type="entry name" value="ASPARAGINE--TRNA LIGASE, MITOCHONDRIAL-RELATED"/>
    <property type="match status" value="1"/>
</dbReference>
<dbReference type="Gene3D" id="3.30.930.10">
    <property type="entry name" value="Bira Bifunctional Protein, Domain 2"/>
    <property type="match status" value="1"/>
</dbReference>
<keyword evidence="5" id="KW-0067">ATP-binding</keyword>
<dbReference type="Proteomes" id="UP001195914">
    <property type="component" value="Unassembled WGS sequence"/>
</dbReference>
<dbReference type="Pfam" id="PF01336">
    <property type="entry name" value="tRNA_anti-codon"/>
    <property type="match status" value="1"/>
</dbReference>
<reference evidence="9" key="2">
    <citation type="submission" date="2021-05" db="EMBL/GenBank/DDBJ databases">
        <authorList>
            <person name="Pain A."/>
        </authorList>
    </citation>
    <scope>NUCLEOTIDE SEQUENCE</scope>
    <source>
        <strain evidence="9">1802A</strain>
    </source>
</reference>
<keyword evidence="10" id="KW-1185">Reference proteome</keyword>
<dbReference type="InterPro" id="IPR004522">
    <property type="entry name" value="Asn-tRNA-ligase"/>
</dbReference>
<keyword evidence="6" id="KW-0648">Protein biosynthesis</keyword>
<dbReference type="InterPro" id="IPR012340">
    <property type="entry name" value="NA-bd_OB-fold"/>
</dbReference>
<keyword evidence="7" id="KW-0030">Aminoacyl-tRNA synthetase</keyword>
<dbReference type="InterPro" id="IPR002312">
    <property type="entry name" value="Asp/Asn-tRNA-synth_IIb"/>
</dbReference>
<dbReference type="InterPro" id="IPR045864">
    <property type="entry name" value="aa-tRNA-synth_II/BPL/LPL"/>
</dbReference>
<dbReference type="NCBIfam" id="TIGR00457">
    <property type="entry name" value="asnS"/>
    <property type="match status" value="1"/>
</dbReference>
<proteinExistence type="inferred from homology"/>
<dbReference type="GO" id="GO:0003676">
    <property type="term" value="F:nucleic acid binding"/>
    <property type="evidence" value="ECO:0007669"/>
    <property type="project" value="InterPro"/>
</dbReference>
<sequence length="611" mass="69030">MASLTTGAPTAALIKHAQERSTTILESKQPRYERIGYLLSTLRKTSGDPKKKQPISAHLTDIYGKTKLGDVYEIHQGMKPISRPDFDQLLTSTPGAPGTIPLLSVAGWCKTIRMQDAGRLGFVIVNDGSCKANLQIIVHEGAIGHHLVSKWSAGTVIRACGTLVERPPKAGSDVIPDEETLEQVANKYEMHVCKLDGHLVEVIGENCNPAQYPIAKKYISHEFLREVAHLRPRSYFISAVMRVRSALAFATHVFFQRLGCIYLNTPLITAADCEGAGELFQVTTMLENCRTLGDLAKKVGEGDAQKAKTLEEMELDYKKDFFKRKAYLTCSGQLSAENYACSMGKVYTFGPTFRAERSHTYRHLAEFWMVEPEIDFCDLPRNMEIAEEYIKFAIQYALDHCMDDLLFLDTTEQPGLIENLRSYIKDKFVRITYTDVIEILMQHEADFQAGLIDVSQSQVKREDCAEPRKTAFENPVEWGIDLSSEHERFIAEAVFKKPTIIYNYPSKIKAFYMRRNDDGKTCAAMDIIVPRFGELVGGSQREERQEILEASIKENGLCPEDYWWYMNLRTYGSIPHSGFGLGFERLVMLVTGVSNIRDVIPFPRYVGKVDF</sequence>
<dbReference type="Gene3D" id="2.40.50.140">
    <property type="entry name" value="Nucleic acid-binding proteins"/>
    <property type="match status" value="1"/>
</dbReference>
<dbReference type="CDD" id="cd04318">
    <property type="entry name" value="EcAsnRS_like_N"/>
    <property type="match status" value="1"/>
</dbReference>
<evidence type="ECO:0000256" key="2">
    <source>
        <dbReference type="ARBA" id="ARBA00012816"/>
    </source>
</evidence>
<accession>A0AAD9GF26</accession>
<organism evidence="9 10">
    <name type="scientific">Babesia divergens</name>
    <dbReference type="NCBI Taxonomy" id="32595"/>
    <lineage>
        <taxon>Eukaryota</taxon>
        <taxon>Sar</taxon>
        <taxon>Alveolata</taxon>
        <taxon>Apicomplexa</taxon>
        <taxon>Aconoidasida</taxon>
        <taxon>Piroplasmida</taxon>
        <taxon>Babesiidae</taxon>
        <taxon>Babesia</taxon>
    </lineage>
</organism>
<dbReference type="GO" id="GO:0005739">
    <property type="term" value="C:mitochondrion"/>
    <property type="evidence" value="ECO:0007669"/>
    <property type="project" value="TreeGrafter"/>
</dbReference>
<dbReference type="AlphaFoldDB" id="A0AAD9GF26"/>
<keyword evidence="3" id="KW-0436">Ligase</keyword>
<evidence type="ECO:0000256" key="3">
    <source>
        <dbReference type="ARBA" id="ARBA00022598"/>
    </source>
</evidence>
<evidence type="ECO:0000259" key="8">
    <source>
        <dbReference type="PROSITE" id="PS50862"/>
    </source>
</evidence>
<protein>
    <recommendedName>
        <fullName evidence="2">asparagine--tRNA ligase</fullName>
        <ecNumber evidence="2">6.1.1.22</ecNumber>
    </recommendedName>
</protein>
<evidence type="ECO:0000313" key="9">
    <source>
        <dbReference type="EMBL" id="KAK1937213.1"/>
    </source>
</evidence>
<dbReference type="GO" id="GO:0006421">
    <property type="term" value="P:asparaginyl-tRNA aminoacylation"/>
    <property type="evidence" value="ECO:0007669"/>
    <property type="project" value="InterPro"/>
</dbReference>
<dbReference type="GO" id="GO:0004816">
    <property type="term" value="F:asparagine-tRNA ligase activity"/>
    <property type="evidence" value="ECO:0007669"/>
    <property type="project" value="UniProtKB-EC"/>
</dbReference>
<dbReference type="CDD" id="cd00776">
    <property type="entry name" value="AsxRS_core"/>
    <property type="match status" value="1"/>
</dbReference>
<dbReference type="Pfam" id="PF00152">
    <property type="entry name" value="tRNA-synt_2"/>
    <property type="match status" value="1"/>
</dbReference>
<comment type="similarity">
    <text evidence="1">Belongs to the class-II aminoacyl-tRNA synthetase family.</text>
</comment>
<evidence type="ECO:0000256" key="1">
    <source>
        <dbReference type="ARBA" id="ARBA00008226"/>
    </source>
</evidence>
<evidence type="ECO:0000256" key="7">
    <source>
        <dbReference type="ARBA" id="ARBA00023146"/>
    </source>
</evidence>
<name>A0AAD9GF26_BABDI</name>
<dbReference type="HAMAP" id="MF_00534">
    <property type="entry name" value="Asn_tRNA_synth"/>
    <property type="match status" value="1"/>
</dbReference>
<gene>
    <name evidence="9" type="ORF">X943_000191</name>
</gene>
<dbReference type="SUPFAM" id="SSF55681">
    <property type="entry name" value="Class II aaRS and biotin synthetases"/>
    <property type="match status" value="1"/>
</dbReference>
<comment type="caution">
    <text evidence="9">The sequence shown here is derived from an EMBL/GenBank/DDBJ whole genome shotgun (WGS) entry which is preliminary data.</text>
</comment>
<evidence type="ECO:0000256" key="4">
    <source>
        <dbReference type="ARBA" id="ARBA00022741"/>
    </source>
</evidence>
<evidence type="ECO:0000256" key="5">
    <source>
        <dbReference type="ARBA" id="ARBA00022840"/>
    </source>
</evidence>
<dbReference type="EC" id="6.1.1.22" evidence="2"/>
<evidence type="ECO:0000313" key="10">
    <source>
        <dbReference type="Proteomes" id="UP001195914"/>
    </source>
</evidence>
<dbReference type="NCBIfam" id="NF003037">
    <property type="entry name" value="PRK03932.1"/>
    <property type="match status" value="1"/>
</dbReference>
<dbReference type="GO" id="GO:0005524">
    <property type="term" value="F:ATP binding"/>
    <property type="evidence" value="ECO:0007669"/>
    <property type="project" value="UniProtKB-KW"/>
</dbReference>
<dbReference type="PRINTS" id="PR01042">
    <property type="entry name" value="TRNASYNTHASP"/>
</dbReference>
<reference evidence="9" key="1">
    <citation type="journal article" date="2014" name="Nucleic Acids Res.">
        <title>The evolutionary dynamics of variant antigen genes in Babesia reveal a history of genomic innovation underlying host-parasite interaction.</title>
        <authorList>
            <person name="Jackson A.P."/>
            <person name="Otto T.D."/>
            <person name="Darby A."/>
            <person name="Ramaprasad A."/>
            <person name="Xia D."/>
            <person name="Echaide I.E."/>
            <person name="Farber M."/>
            <person name="Gahlot S."/>
            <person name="Gamble J."/>
            <person name="Gupta D."/>
            <person name="Gupta Y."/>
            <person name="Jackson L."/>
            <person name="Malandrin L."/>
            <person name="Malas T.B."/>
            <person name="Moussa E."/>
            <person name="Nair M."/>
            <person name="Reid A.J."/>
            <person name="Sanders M."/>
            <person name="Sharma J."/>
            <person name="Tracey A."/>
            <person name="Quail M.A."/>
            <person name="Weir W."/>
            <person name="Wastling J.M."/>
            <person name="Hall N."/>
            <person name="Willadsen P."/>
            <person name="Lingelbach K."/>
            <person name="Shiels B."/>
            <person name="Tait A."/>
            <person name="Berriman M."/>
            <person name="Allred D.R."/>
            <person name="Pain A."/>
        </authorList>
    </citation>
    <scope>NUCLEOTIDE SEQUENCE</scope>
    <source>
        <strain evidence="9">1802A</strain>
    </source>
</reference>
<keyword evidence="4" id="KW-0547">Nucleotide-binding</keyword>
<feature type="domain" description="Aminoacyl-transfer RNA synthetases class-II family profile" evidence="8">
    <location>
        <begin position="345"/>
        <end position="601"/>
    </location>
</feature>
<dbReference type="InterPro" id="IPR004365">
    <property type="entry name" value="NA-bd_OB_tRNA"/>
</dbReference>
<dbReference type="InterPro" id="IPR006195">
    <property type="entry name" value="aa-tRNA-synth_II"/>
</dbReference>
<dbReference type="InterPro" id="IPR004364">
    <property type="entry name" value="Aa-tRNA-synt_II"/>
</dbReference>